<dbReference type="Gene3D" id="3.40.1090.10">
    <property type="entry name" value="Cytosolic phospholipase A2 catalytic domain"/>
    <property type="match status" value="2"/>
</dbReference>
<dbReference type="InterPro" id="IPR050301">
    <property type="entry name" value="NTE"/>
</dbReference>
<proteinExistence type="predicted"/>
<dbReference type="Pfam" id="PF01734">
    <property type="entry name" value="Patatin"/>
    <property type="match status" value="1"/>
</dbReference>
<keyword evidence="3 4" id="KW-0443">Lipid metabolism</keyword>
<evidence type="ECO:0000259" key="5">
    <source>
        <dbReference type="PROSITE" id="PS51635"/>
    </source>
</evidence>
<dbReference type="GO" id="GO:0016787">
    <property type="term" value="F:hydrolase activity"/>
    <property type="evidence" value="ECO:0007669"/>
    <property type="project" value="UniProtKB-UniRule"/>
</dbReference>
<dbReference type="KEGG" id="fax:FUAX_40090"/>
<feature type="domain" description="PNPLA" evidence="5">
    <location>
        <begin position="47"/>
        <end position="237"/>
    </location>
</feature>
<dbReference type="GO" id="GO:0016042">
    <property type="term" value="P:lipid catabolic process"/>
    <property type="evidence" value="ECO:0007669"/>
    <property type="project" value="UniProtKB-UniRule"/>
</dbReference>
<dbReference type="EMBL" id="AP025315">
    <property type="protein sequence ID" value="BDD11577.1"/>
    <property type="molecule type" value="Genomic_DNA"/>
</dbReference>
<keyword evidence="7" id="KW-1185">Reference proteome</keyword>
<keyword evidence="2 4" id="KW-0442">Lipid degradation</keyword>
<feature type="active site" description="Nucleophile" evidence="4">
    <location>
        <position position="80"/>
    </location>
</feature>
<keyword evidence="1 4" id="KW-0378">Hydrolase</keyword>
<dbReference type="PANTHER" id="PTHR14226">
    <property type="entry name" value="NEUROPATHY TARGET ESTERASE/SWISS CHEESE D.MELANOGASTER"/>
    <property type="match status" value="1"/>
</dbReference>
<evidence type="ECO:0000256" key="3">
    <source>
        <dbReference type="ARBA" id="ARBA00023098"/>
    </source>
</evidence>
<feature type="active site" description="Proton acceptor" evidence="4">
    <location>
        <position position="224"/>
    </location>
</feature>
<dbReference type="AlphaFoldDB" id="A0AAU9CUC3"/>
<evidence type="ECO:0000256" key="4">
    <source>
        <dbReference type="PROSITE-ProRule" id="PRU01161"/>
    </source>
</evidence>
<dbReference type="GO" id="GO:0019867">
    <property type="term" value="C:outer membrane"/>
    <property type="evidence" value="ECO:0007669"/>
    <property type="project" value="InterPro"/>
</dbReference>
<evidence type="ECO:0000313" key="6">
    <source>
        <dbReference type="EMBL" id="BDD11577.1"/>
    </source>
</evidence>
<feature type="short sequence motif" description="DGA/G" evidence="4">
    <location>
        <begin position="224"/>
        <end position="226"/>
    </location>
</feature>
<geneLocation type="plasmid" evidence="6 7">
    <name>pFA1</name>
</geneLocation>
<evidence type="ECO:0000256" key="2">
    <source>
        <dbReference type="ARBA" id="ARBA00022963"/>
    </source>
</evidence>
<name>A0AAU9CUC3_9BACT</name>
<sequence>MFNNGLSMYLYLTLRVTLVSLVLFSVSIFCNGQTGVNTEEDHPKIGLCLSGGGAKGLAHIALLEALDSLGIPVDYISGTSMGAIMGGLYSIGYSGDSIERVARGIDWEEILTNQISLRNVGMDEKGDYDKYIFELPLENGKVKIPRGLIAGQNLSLKLSEVYAPAYRFRYYKDFPRGFACVATDILTGKEAVLKSGNLAKNVRASMAVPTVFTPVTVGDRLLADGGMVRNLPALNLKPMGADIIISSDVAGMYKTKEDLRTFAAILYQCSTFKNRDNFPEEVKASNLYIKHDLKGLNSADFFQADSIIEYGRESVKQYLPKLQELADSLRKYPSTKVNVLDPVDTIRVAAIKVTGTKQVNESFVLSKLNLKKGRKVSLKDLQERIRLLYGTRFYELITYELEPHSPPNNVLIRIELHERSSSNFGIALHYDNDEDIGLIVRWTANNVLGRRTKFRLKANISEYPIVRTNYEVYAGRKQNVVLGVFGDYERTELPLSDVPTAPDFNNDYIGVGFRAAYMSELNFGFGSTITYEYFSTRGNIANLLAPDMEFKLRDKIDDLKVEVFMEQNSLDRQNFPRVGKYGKVTGSFYRILNQDLKVNTDNEEVRQKVSNDLVAGDQIRLDAFYKAYIPLTYQKTTFIFGFGGGLSFFDNDHGLNSTFLLGGFNDYRINQIPFIGVLPKAIQTQQFAMANLGLQYELFRNVYLIPELSGLTYGLEIEDLFNQDDLGKETAGVLLGYGLTVGAHTIGGPLKITFMGTTQNKFRVFLNLGYTF</sequence>
<dbReference type="CDD" id="cd07205">
    <property type="entry name" value="Pat_PNPLA6_PNPLA7_NTE1_like"/>
    <property type="match status" value="1"/>
</dbReference>
<protein>
    <submittedName>
        <fullName evidence="6">Patatin</fullName>
    </submittedName>
</protein>
<gene>
    <name evidence="6" type="ORF">FUAX_40090</name>
</gene>
<evidence type="ECO:0000313" key="7">
    <source>
        <dbReference type="Proteomes" id="UP001348817"/>
    </source>
</evidence>
<organism evidence="6 7">
    <name type="scientific">Fulvitalea axinellae</name>
    <dbReference type="NCBI Taxonomy" id="1182444"/>
    <lineage>
        <taxon>Bacteria</taxon>
        <taxon>Pseudomonadati</taxon>
        <taxon>Bacteroidota</taxon>
        <taxon>Cytophagia</taxon>
        <taxon>Cytophagales</taxon>
        <taxon>Persicobacteraceae</taxon>
        <taxon>Fulvitalea</taxon>
    </lineage>
</organism>
<reference evidence="6 7" key="1">
    <citation type="submission" date="2021-12" db="EMBL/GenBank/DDBJ databases">
        <title>Genome sequencing of bacteria with rrn-lacking chromosome and rrn-plasmid.</title>
        <authorList>
            <person name="Anda M."/>
            <person name="Iwasaki W."/>
        </authorList>
    </citation>
    <scope>NUCLEOTIDE SEQUENCE [LARGE SCALE GENOMIC DNA]</scope>
    <source>
        <strain evidence="6 7">DSM 100852</strain>
        <plasmid evidence="6 7">pFA1</plasmid>
    </source>
</reference>
<dbReference type="PANTHER" id="PTHR14226:SF29">
    <property type="entry name" value="NEUROPATHY TARGET ESTERASE SWS"/>
    <property type="match status" value="1"/>
</dbReference>
<dbReference type="SUPFAM" id="SSF52151">
    <property type="entry name" value="FabD/lysophospholipase-like"/>
    <property type="match status" value="1"/>
</dbReference>
<accession>A0AAU9CUC3</accession>
<dbReference type="Gene3D" id="2.40.160.50">
    <property type="entry name" value="membrane protein fhac: a member of the omp85/tpsb transporter family"/>
    <property type="match status" value="1"/>
</dbReference>
<feature type="short sequence motif" description="GXSXG" evidence="4">
    <location>
        <begin position="78"/>
        <end position="82"/>
    </location>
</feature>
<dbReference type="InterPro" id="IPR016035">
    <property type="entry name" value="Acyl_Trfase/lysoPLipase"/>
</dbReference>
<dbReference type="Gene3D" id="3.10.20.310">
    <property type="entry name" value="membrane protein fhac"/>
    <property type="match status" value="1"/>
</dbReference>
<dbReference type="RefSeq" id="WP_338394710.1">
    <property type="nucleotide sequence ID" value="NZ_AP025315.1"/>
</dbReference>
<dbReference type="InterPro" id="IPR010827">
    <property type="entry name" value="BamA/TamA_POTRA"/>
</dbReference>
<dbReference type="InterPro" id="IPR002641">
    <property type="entry name" value="PNPLA_dom"/>
</dbReference>
<evidence type="ECO:0000256" key="1">
    <source>
        <dbReference type="ARBA" id="ARBA00022801"/>
    </source>
</evidence>
<keyword evidence="6" id="KW-0614">Plasmid</keyword>
<feature type="short sequence motif" description="GXGXXG" evidence="4">
    <location>
        <begin position="51"/>
        <end position="56"/>
    </location>
</feature>
<dbReference type="Proteomes" id="UP001348817">
    <property type="component" value="Plasmid pFA1"/>
</dbReference>
<dbReference type="Pfam" id="PF07244">
    <property type="entry name" value="POTRA"/>
    <property type="match status" value="1"/>
</dbReference>
<dbReference type="PROSITE" id="PS51635">
    <property type="entry name" value="PNPLA"/>
    <property type="match status" value="1"/>
</dbReference>